<proteinExistence type="predicted"/>
<feature type="domain" description="Helicase-associated" evidence="2">
    <location>
        <begin position="440"/>
        <end position="508"/>
    </location>
</feature>
<dbReference type="InterPro" id="IPR005114">
    <property type="entry name" value="Helicase_assoc"/>
</dbReference>
<gene>
    <name evidence="3" type="ORF">OAUR00152_LOCUS35014</name>
</gene>
<feature type="region of interest" description="Disordered" evidence="1">
    <location>
        <begin position="213"/>
        <end position="246"/>
    </location>
</feature>
<reference evidence="3" key="1">
    <citation type="submission" date="2021-01" db="EMBL/GenBank/DDBJ databases">
        <authorList>
            <person name="Corre E."/>
            <person name="Pelletier E."/>
            <person name="Niang G."/>
            <person name="Scheremetjew M."/>
            <person name="Finn R."/>
            <person name="Kale V."/>
            <person name="Holt S."/>
            <person name="Cochrane G."/>
            <person name="Meng A."/>
            <person name="Brown T."/>
            <person name="Cohen L."/>
        </authorList>
    </citation>
    <scope>NUCLEOTIDE SEQUENCE</scope>
    <source>
        <strain evidence="3">Isolate 1302-5</strain>
    </source>
</reference>
<dbReference type="Pfam" id="PF03457">
    <property type="entry name" value="HA"/>
    <property type="match status" value="2"/>
</dbReference>
<feature type="compositionally biased region" description="Basic and acidic residues" evidence="1">
    <location>
        <begin position="110"/>
        <end position="142"/>
    </location>
</feature>
<dbReference type="Gene3D" id="6.10.140.530">
    <property type="match status" value="2"/>
</dbReference>
<evidence type="ECO:0000259" key="2">
    <source>
        <dbReference type="Pfam" id="PF03457"/>
    </source>
</evidence>
<feature type="region of interest" description="Disordered" evidence="1">
    <location>
        <begin position="35"/>
        <end position="143"/>
    </location>
</feature>
<dbReference type="PANTHER" id="PTHR33418:SF1">
    <property type="entry name" value="HELICASE-ASSOCIATED DOMAIN-CONTAINING PROTEIN"/>
    <property type="match status" value="1"/>
</dbReference>
<dbReference type="EMBL" id="HBKQ01050762">
    <property type="protein sequence ID" value="CAE2276244.1"/>
    <property type="molecule type" value="Transcribed_RNA"/>
</dbReference>
<dbReference type="AlphaFoldDB" id="A0A7S4NAE3"/>
<sequence length="540" mass="59922">MVFAHYTKEKHWPAGALGLARKRGGNCSEPELHAAPSPHCSGMTVPFGDPSPILSGEPSCDLAVENGPPPKRFRRGDEDSSRKPGAGAHRRVQLQTDVVSSTTPFQPRTKSNELDRKDTLEDKESRRHPEVASPTSDRRDITSSEQDAVLALTDLSRNVPRVWVCDVCNSLAFTDFREACVHETFCRKAAAARRADVAAAAMAAVARGDRISDSTAAGKSLPPAISAPPSPAYPPRGTQIPHHQQQFGTLAHRGALPPAGASNTFYPVNGHRGGHTSWNYSHGGTSGPKLPSLPHTPKRTEFTAVPPNATGSETTCAQQRGEELLRKSDQGPGQKIQNPTSQLVNDGISHDVSNGQDIPADRFKPFHLEKWMDRFAELREFRARNGHCLIPHKFPANPQLARWCKRQRRQYKLMKLGQTSTMTEERVKMLEDIGFIWDCQEATWKEKVQELRKYRKLHGNCEVPSNYSGNKQLAIWVKCQRRMYSLYLEGKPCSITPERISELESEGFVWSIRNPNRKDVVSRAAVAPATVPETPMPQAY</sequence>
<feature type="domain" description="Helicase-associated" evidence="2">
    <location>
        <begin position="369"/>
        <end position="435"/>
    </location>
</feature>
<evidence type="ECO:0000313" key="3">
    <source>
        <dbReference type="EMBL" id="CAE2276244.1"/>
    </source>
</evidence>
<feature type="compositionally biased region" description="Polar residues" evidence="1">
    <location>
        <begin position="93"/>
        <end position="109"/>
    </location>
</feature>
<feature type="compositionally biased region" description="Pro residues" evidence="1">
    <location>
        <begin position="225"/>
        <end position="234"/>
    </location>
</feature>
<dbReference type="PANTHER" id="PTHR33418">
    <property type="entry name" value="HELICASE-ASSOCIATED"/>
    <property type="match status" value="1"/>
</dbReference>
<evidence type="ECO:0000256" key="1">
    <source>
        <dbReference type="SAM" id="MobiDB-lite"/>
    </source>
</evidence>
<name>A0A7S4NAE3_9STRA</name>
<protein>
    <recommendedName>
        <fullName evidence="2">Helicase-associated domain-containing protein</fullName>
    </recommendedName>
</protein>
<organism evidence="3">
    <name type="scientific">Odontella aurita</name>
    <dbReference type="NCBI Taxonomy" id="265563"/>
    <lineage>
        <taxon>Eukaryota</taxon>
        <taxon>Sar</taxon>
        <taxon>Stramenopiles</taxon>
        <taxon>Ochrophyta</taxon>
        <taxon>Bacillariophyta</taxon>
        <taxon>Mediophyceae</taxon>
        <taxon>Biddulphiophycidae</taxon>
        <taxon>Eupodiscales</taxon>
        <taxon>Odontellaceae</taxon>
        <taxon>Odontella</taxon>
    </lineage>
</organism>
<accession>A0A7S4NAE3</accession>